<keyword evidence="7 8" id="KW-0472">Membrane</keyword>
<dbReference type="PANTHER" id="PTHR30472">
    <property type="entry name" value="FERRIC ENTEROBACTIN TRANSPORT SYSTEM PERMEASE PROTEIN"/>
    <property type="match status" value="1"/>
</dbReference>
<dbReference type="EMBL" id="CP007142">
    <property type="protein sequence ID" value="AJQ94046.1"/>
    <property type="molecule type" value="Genomic_DNA"/>
</dbReference>
<keyword evidence="3" id="KW-0813">Transport</keyword>
<keyword evidence="5 8" id="KW-0812">Transmembrane</keyword>
<evidence type="ECO:0000313" key="10">
    <source>
        <dbReference type="Proteomes" id="UP000032266"/>
    </source>
</evidence>
<feature type="transmembrane region" description="Helical" evidence="8">
    <location>
        <begin position="318"/>
        <end position="335"/>
    </location>
</feature>
<dbReference type="SUPFAM" id="SSF81345">
    <property type="entry name" value="ABC transporter involved in vitamin B12 uptake, BtuC"/>
    <property type="match status" value="1"/>
</dbReference>
<dbReference type="CDD" id="cd06550">
    <property type="entry name" value="TM_ABC_iron-siderophores_like"/>
    <property type="match status" value="1"/>
</dbReference>
<dbReference type="AlphaFoldDB" id="A0A0C5VIF4"/>
<keyword evidence="6 8" id="KW-1133">Transmembrane helix</keyword>
<keyword evidence="10" id="KW-1185">Reference proteome</keyword>
<comment type="similarity">
    <text evidence="2">Belongs to the binding-protein-dependent transport system permease family. FecCD subfamily.</text>
</comment>
<dbReference type="InterPro" id="IPR037294">
    <property type="entry name" value="ABC_BtuC-like"/>
</dbReference>
<reference evidence="9 10" key="1">
    <citation type="submission" date="2014-01" db="EMBL/GenBank/DDBJ databases">
        <title>Full genme sequencing of cellulolytic bacterium Gynuella sunshinyii YC6258T gen. nov., sp. nov.</title>
        <authorList>
            <person name="Khan H."/>
            <person name="Chung E.J."/>
            <person name="Chung Y.R."/>
        </authorList>
    </citation>
    <scope>NUCLEOTIDE SEQUENCE [LARGE SCALE GENOMIC DNA]</scope>
    <source>
        <strain evidence="9 10">YC6258</strain>
    </source>
</reference>
<name>A0A0C5VIF4_9GAMM</name>
<evidence type="ECO:0000256" key="3">
    <source>
        <dbReference type="ARBA" id="ARBA00022448"/>
    </source>
</evidence>
<feature type="transmembrane region" description="Helical" evidence="8">
    <location>
        <begin position="288"/>
        <end position="311"/>
    </location>
</feature>
<dbReference type="HOGENOM" id="CLU_013016_0_3_6"/>
<comment type="subcellular location">
    <subcellularLocation>
        <location evidence="1">Cell membrane</location>
        <topology evidence="1">Multi-pass membrane protein</topology>
    </subcellularLocation>
</comment>
<dbReference type="KEGG" id="gsn:YC6258_02002"/>
<protein>
    <submittedName>
        <fullName evidence="9">ABC-type Fe3+-siderophore transport system, permease component</fullName>
    </submittedName>
</protein>
<feature type="transmembrane region" description="Helical" evidence="8">
    <location>
        <begin position="93"/>
        <end position="116"/>
    </location>
</feature>
<gene>
    <name evidence="9" type="ORF">YC6258_02002</name>
</gene>
<evidence type="ECO:0000256" key="7">
    <source>
        <dbReference type="ARBA" id="ARBA00023136"/>
    </source>
</evidence>
<dbReference type="STRING" id="1445510.YC6258_02002"/>
<dbReference type="FunFam" id="1.10.3470.10:FF:000001">
    <property type="entry name" value="Vitamin B12 ABC transporter permease BtuC"/>
    <property type="match status" value="1"/>
</dbReference>
<evidence type="ECO:0000256" key="6">
    <source>
        <dbReference type="ARBA" id="ARBA00022989"/>
    </source>
</evidence>
<dbReference type="InterPro" id="IPR000522">
    <property type="entry name" value="ABC_transptr_permease_BtuC"/>
</dbReference>
<dbReference type="GO" id="GO:0033214">
    <property type="term" value="P:siderophore-iron import into cell"/>
    <property type="evidence" value="ECO:0007669"/>
    <property type="project" value="TreeGrafter"/>
</dbReference>
<evidence type="ECO:0000256" key="8">
    <source>
        <dbReference type="SAM" id="Phobius"/>
    </source>
</evidence>
<dbReference type="Pfam" id="PF01032">
    <property type="entry name" value="FecCD"/>
    <property type="match status" value="1"/>
</dbReference>
<evidence type="ECO:0000256" key="5">
    <source>
        <dbReference type="ARBA" id="ARBA00022692"/>
    </source>
</evidence>
<feature type="transmembrane region" description="Helical" evidence="8">
    <location>
        <begin position="122"/>
        <end position="145"/>
    </location>
</feature>
<evidence type="ECO:0000256" key="1">
    <source>
        <dbReference type="ARBA" id="ARBA00004651"/>
    </source>
</evidence>
<dbReference type="GO" id="GO:0022857">
    <property type="term" value="F:transmembrane transporter activity"/>
    <property type="evidence" value="ECO:0007669"/>
    <property type="project" value="InterPro"/>
</dbReference>
<dbReference type="Gene3D" id="1.10.3470.10">
    <property type="entry name" value="ABC transporter involved in vitamin B12 uptake, BtuC"/>
    <property type="match status" value="1"/>
</dbReference>
<sequence>MKPRRAQLWHHVLLLVLLMVLMGFALTIGSSGIALGEVLQTLFSSNPVSDDIRVIILQVRLPRVCLAAIIGALLGISGTAIQGLFRNPLAEPSILGVTSGASLVTMIMLIMFPSLITTLGQWLGTFVIPLIACTGALIAMLMVLLIQGQQSGSSANLILAGIAVNLIAGAGISLSAYLATDHQLRSLTFWALGTLSAASWPRVLVTGLTLAMVLPALILSAKALNVMLLGDSEARHMGFNIQRTRRVIIVLSSLAIASAVGFTGNIGFIGLVIPHINRMMFGPQHQHLFPLTALTGAALLVLADCLARVIIAPAEIPVGIITACIGGPFFIFLLIKNRRLTV</sequence>
<feature type="transmembrane region" description="Helical" evidence="8">
    <location>
        <begin position="247"/>
        <end position="276"/>
    </location>
</feature>
<dbReference type="PANTHER" id="PTHR30472:SF25">
    <property type="entry name" value="ABC TRANSPORTER PERMEASE PROTEIN MJ0876-RELATED"/>
    <property type="match status" value="1"/>
</dbReference>
<evidence type="ECO:0000256" key="2">
    <source>
        <dbReference type="ARBA" id="ARBA00007935"/>
    </source>
</evidence>
<keyword evidence="4" id="KW-1003">Cell membrane</keyword>
<evidence type="ECO:0000256" key="4">
    <source>
        <dbReference type="ARBA" id="ARBA00022475"/>
    </source>
</evidence>
<dbReference type="OrthoDB" id="9055647at2"/>
<feature type="transmembrane region" description="Helical" evidence="8">
    <location>
        <begin position="157"/>
        <end position="179"/>
    </location>
</feature>
<dbReference type="GO" id="GO:0005886">
    <property type="term" value="C:plasma membrane"/>
    <property type="evidence" value="ECO:0007669"/>
    <property type="project" value="UniProtKB-SubCell"/>
</dbReference>
<accession>A0A0C5VIF4</accession>
<dbReference type="RefSeq" id="WP_044616658.1">
    <property type="nucleotide sequence ID" value="NZ_CP007142.1"/>
</dbReference>
<organism evidence="9 10">
    <name type="scientific">Gynuella sunshinyii YC6258</name>
    <dbReference type="NCBI Taxonomy" id="1445510"/>
    <lineage>
        <taxon>Bacteria</taxon>
        <taxon>Pseudomonadati</taxon>
        <taxon>Pseudomonadota</taxon>
        <taxon>Gammaproteobacteria</taxon>
        <taxon>Oceanospirillales</taxon>
        <taxon>Saccharospirillaceae</taxon>
        <taxon>Gynuella</taxon>
    </lineage>
</organism>
<feature type="transmembrane region" description="Helical" evidence="8">
    <location>
        <begin position="199"/>
        <end position="219"/>
    </location>
</feature>
<dbReference type="Proteomes" id="UP000032266">
    <property type="component" value="Chromosome"/>
</dbReference>
<feature type="transmembrane region" description="Helical" evidence="8">
    <location>
        <begin position="60"/>
        <end position="81"/>
    </location>
</feature>
<proteinExistence type="inferred from homology"/>
<evidence type="ECO:0000313" key="9">
    <source>
        <dbReference type="EMBL" id="AJQ94046.1"/>
    </source>
</evidence>